<reference evidence="2" key="1">
    <citation type="submission" date="2023-08" db="EMBL/GenBank/DDBJ databases">
        <title>A de novo genome assembly of Solanum verrucosum Schlechtendal, a Mexican diploid species geographically isolated from the other diploid A-genome species in potato relatives.</title>
        <authorList>
            <person name="Hosaka K."/>
        </authorList>
    </citation>
    <scope>NUCLEOTIDE SEQUENCE</scope>
    <source>
        <tissue evidence="2">Young leaves</tissue>
    </source>
</reference>
<dbReference type="EMBL" id="CP133615">
    <property type="protein sequence ID" value="WMV24242.1"/>
    <property type="molecule type" value="Genomic_DNA"/>
</dbReference>
<evidence type="ECO:0000259" key="1">
    <source>
        <dbReference type="Pfam" id="PF14577"/>
    </source>
</evidence>
<proteinExistence type="predicted"/>
<evidence type="ECO:0000313" key="2">
    <source>
        <dbReference type="EMBL" id="WMV24242.1"/>
    </source>
</evidence>
<protein>
    <recommendedName>
        <fullName evidence="1">Sieve element occlusion C-terminal domain-containing protein</fullName>
    </recommendedName>
</protein>
<sequence length="132" mass="15225">MNVFDITHVRRYAGTWSFVEYEFSSSGQSAIQLESCLRQKVGEAANFNCAEDLVPLTLVDTYIPTLAFPFTKARETTLWKEQTWNIELLADSIDQNVFIWENGYACTEEKILNGSDHSPQQRRLLQMQLAFH</sequence>
<name>A0AAF0QK64_SOLVR</name>
<dbReference type="Proteomes" id="UP001234989">
    <property type="component" value="Chromosome 4"/>
</dbReference>
<keyword evidence="3" id="KW-1185">Reference proteome</keyword>
<dbReference type="InterPro" id="IPR027944">
    <property type="entry name" value="SEO_C"/>
</dbReference>
<organism evidence="2 3">
    <name type="scientific">Solanum verrucosum</name>
    <dbReference type="NCBI Taxonomy" id="315347"/>
    <lineage>
        <taxon>Eukaryota</taxon>
        <taxon>Viridiplantae</taxon>
        <taxon>Streptophyta</taxon>
        <taxon>Embryophyta</taxon>
        <taxon>Tracheophyta</taxon>
        <taxon>Spermatophyta</taxon>
        <taxon>Magnoliopsida</taxon>
        <taxon>eudicotyledons</taxon>
        <taxon>Gunneridae</taxon>
        <taxon>Pentapetalae</taxon>
        <taxon>asterids</taxon>
        <taxon>lamiids</taxon>
        <taxon>Solanales</taxon>
        <taxon>Solanaceae</taxon>
        <taxon>Solanoideae</taxon>
        <taxon>Solaneae</taxon>
        <taxon>Solanum</taxon>
    </lineage>
</organism>
<dbReference type="Pfam" id="PF14577">
    <property type="entry name" value="SEO_C"/>
    <property type="match status" value="1"/>
</dbReference>
<accession>A0AAF0QK64</accession>
<dbReference type="AlphaFoldDB" id="A0AAF0QK64"/>
<gene>
    <name evidence="2" type="ORF">MTR67_017627</name>
</gene>
<evidence type="ECO:0000313" key="3">
    <source>
        <dbReference type="Proteomes" id="UP001234989"/>
    </source>
</evidence>
<feature type="domain" description="Sieve element occlusion C-terminal" evidence="1">
    <location>
        <begin position="74"/>
        <end position="100"/>
    </location>
</feature>